<reference evidence="2" key="2">
    <citation type="journal article" date="2009" name="Genome Res.">
        <title>Comparative genomic analyses of the human fungal pathogens Coccidioides and their relatives.</title>
        <authorList>
            <person name="Sharpton T.J."/>
            <person name="Stajich J.E."/>
            <person name="Rounsley S.D."/>
            <person name="Gardner M.J."/>
            <person name="Wortman J.R."/>
            <person name="Jordar V.S."/>
            <person name="Maiti R."/>
            <person name="Kodira C.D."/>
            <person name="Neafsey D.E."/>
            <person name="Zeng Q."/>
            <person name="Hung C.-Y."/>
            <person name="McMahan C."/>
            <person name="Muszewska A."/>
            <person name="Grynberg M."/>
            <person name="Mandel M.A."/>
            <person name="Kellner E.M."/>
            <person name="Barker B.M."/>
            <person name="Galgiani J.N."/>
            <person name="Orbach M.J."/>
            <person name="Kirkland T.N."/>
            <person name="Cole G.T."/>
            <person name="Henn M.R."/>
            <person name="Birren B.W."/>
            <person name="Taylor J.W."/>
        </authorList>
    </citation>
    <scope>NUCLEOTIDE SEQUENCE [LARGE SCALE GENOMIC DNA]</scope>
    <source>
        <strain evidence="2">RMSCC 3488</strain>
    </source>
</reference>
<evidence type="ECO:0000313" key="2">
    <source>
        <dbReference type="Proteomes" id="UP000054567"/>
    </source>
</evidence>
<reference evidence="1 2" key="1">
    <citation type="submission" date="2007-06" db="EMBL/GenBank/DDBJ databases">
        <title>The Genome Sequence of Coccidioides posadasii RMSCC_3488.</title>
        <authorList>
            <consortium name="Coccidioides Genome Resources Consortium"/>
            <consortium name="The Broad Institute Genome Sequencing Platform"/>
            <person name="Henn M.R."/>
            <person name="Sykes S."/>
            <person name="Young S."/>
            <person name="Jaffe D."/>
            <person name="Berlin A."/>
            <person name="Alvarez P."/>
            <person name="Butler J."/>
            <person name="Gnerre S."/>
            <person name="Grabherr M."/>
            <person name="Mauceli E."/>
            <person name="Brockman W."/>
            <person name="Kodira C."/>
            <person name="Alvarado L."/>
            <person name="Zeng Q."/>
            <person name="Crawford M."/>
            <person name="Antoine C."/>
            <person name="Devon K."/>
            <person name="Galgiani J."/>
            <person name="Orsborn K."/>
            <person name="Lewis M.L."/>
            <person name="Nusbaum C."/>
            <person name="Galagan J."/>
            <person name="Birren B."/>
        </authorList>
    </citation>
    <scope>NUCLEOTIDE SEQUENCE [LARGE SCALE GENOMIC DNA]</scope>
    <source>
        <strain evidence="1 2">RMSCC 3488</strain>
    </source>
</reference>
<sequence>MIKRWAVVFQAAWRAIERTLPRAANENVVHFEVRKCLVDNHFRPGWDAPHSPRVSTASRLPIGDQNALSKSTRLASLRKVRANNDARRGALFESAYAAAPRRAERDQGAR</sequence>
<evidence type="ECO:0000313" key="1">
    <source>
        <dbReference type="EMBL" id="KMM65633.1"/>
    </source>
</evidence>
<proteinExistence type="predicted"/>
<dbReference type="VEuPathDB" id="FungiDB:CPAG_01979"/>
<dbReference type="EMBL" id="DS268109">
    <property type="protein sequence ID" value="KMM65633.1"/>
    <property type="molecule type" value="Genomic_DNA"/>
</dbReference>
<gene>
    <name evidence="1" type="ORF">CPAG_01979</name>
</gene>
<reference evidence="2" key="3">
    <citation type="journal article" date="2010" name="Genome Res.">
        <title>Population genomic sequencing of Coccidioides fungi reveals recent hybridization and transposon control.</title>
        <authorList>
            <person name="Neafsey D.E."/>
            <person name="Barker B.M."/>
            <person name="Sharpton T.J."/>
            <person name="Stajich J.E."/>
            <person name="Park D.J."/>
            <person name="Whiston E."/>
            <person name="Hung C.-Y."/>
            <person name="McMahan C."/>
            <person name="White J."/>
            <person name="Sykes S."/>
            <person name="Heiman D."/>
            <person name="Young S."/>
            <person name="Zeng Q."/>
            <person name="Abouelleil A."/>
            <person name="Aftuck L."/>
            <person name="Bessette D."/>
            <person name="Brown A."/>
            <person name="FitzGerald M."/>
            <person name="Lui A."/>
            <person name="Macdonald J.P."/>
            <person name="Priest M."/>
            <person name="Orbach M.J."/>
            <person name="Galgiani J.N."/>
            <person name="Kirkland T.N."/>
            <person name="Cole G.T."/>
            <person name="Birren B.W."/>
            <person name="Henn M.R."/>
            <person name="Taylor J.W."/>
            <person name="Rounsley S.D."/>
        </authorList>
    </citation>
    <scope>NUCLEOTIDE SEQUENCE [LARGE SCALE GENOMIC DNA]</scope>
    <source>
        <strain evidence="2">RMSCC 3488</strain>
    </source>
</reference>
<accession>A0A0J6F641</accession>
<organism evidence="1 2">
    <name type="scientific">Coccidioides posadasii RMSCC 3488</name>
    <dbReference type="NCBI Taxonomy" id="454284"/>
    <lineage>
        <taxon>Eukaryota</taxon>
        <taxon>Fungi</taxon>
        <taxon>Dikarya</taxon>
        <taxon>Ascomycota</taxon>
        <taxon>Pezizomycotina</taxon>
        <taxon>Eurotiomycetes</taxon>
        <taxon>Eurotiomycetidae</taxon>
        <taxon>Onygenales</taxon>
        <taxon>Onygenaceae</taxon>
        <taxon>Coccidioides</taxon>
    </lineage>
</organism>
<dbReference type="AlphaFoldDB" id="A0A0J6F641"/>
<name>A0A0J6F641_COCPO</name>
<dbReference type="Proteomes" id="UP000054567">
    <property type="component" value="Unassembled WGS sequence"/>
</dbReference>
<protein>
    <submittedName>
        <fullName evidence="1">Uncharacterized protein</fullName>
    </submittedName>
</protein>